<evidence type="ECO:0000313" key="11">
    <source>
        <dbReference type="Proteomes" id="UP000214688"/>
    </source>
</evidence>
<protein>
    <submittedName>
        <fullName evidence="10">Cobalt ABC transporter ATP-binding protein</fullName>
    </submittedName>
</protein>
<keyword evidence="5" id="KW-0547">Nucleotide-binding</keyword>
<dbReference type="InterPro" id="IPR050095">
    <property type="entry name" value="ECF_ABC_transporter_ATP-bd"/>
</dbReference>
<keyword evidence="7" id="KW-1278">Translocase</keyword>
<keyword evidence="4" id="KW-1003">Cell membrane</keyword>
<comment type="similarity">
    <text evidence="2">Belongs to the ABC transporter superfamily.</text>
</comment>
<dbReference type="Gene3D" id="3.40.50.300">
    <property type="entry name" value="P-loop containing nucleotide triphosphate hydrolases"/>
    <property type="match status" value="1"/>
</dbReference>
<name>A0A223CWK0_9BACL</name>
<evidence type="ECO:0000256" key="7">
    <source>
        <dbReference type="ARBA" id="ARBA00022967"/>
    </source>
</evidence>
<comment type="subcellular location">
    <subcellularLocation>
        <location evidence="1">Cell membrane</location>
        <topology evidence="1">Peripheral membrane protein</topology>
    </subcellularLocation>
</comment>
<keyword evidence="8" id="KW-0472">Membrane</keyword>
<dbReference type="Pfam" id="PF00005">
    <property type="entry name" value="ABC_tran"/>
    <property type="match status" value="1"/>
</dbReference>
<dbReference type="InterPro" id="IPR003439">
    <property type="entry name" value="ABC_transporter-like_ATP-bd"/>
</dbReference>
<reference evidence="10 11" key="1">
    <citation type="journal article" date="2015" name="Int. J. Syst. Evol. Microbiol.">
        <title>Tumebacillus algifaecis sp. nov., isolated from decomposing algal scum.</title>
        <authorList>
            <person name="Wu Y.F."/>
            <person name="Zhang B."/>
            <person name="Xing P."/>
            <person name="Wu Q.L."/>
            <person name="Liu S.J."/>
        </authorList>
    </citation>
    <scope>NUCLEOTIDE SEQUENCE [LARGE SCALE GENOMIC DNA]</scope>
    <source>
        <strain evidence="10 11">THMBR28</strain>
    </source>
</reference>
<keyword evidence="3" id="KW-0813">Transport</keyword>
<organism evidence="10 11">
    <name type="scientific">Tumebacillus algifaecis</name>
    <dbReference type="NCBI Taxonomy" id="1214604"/>
    <lineage>
        <taxon>Bacteria</taxon>
        <taxon>Bacillati</taxon>
        <taxon>Bacillota</taxon>
        <taxon>Bacilli</taxon>
        <taxon>Bacillales</taxon>
        <taxon>Alicyclobacillaceae</taxon>
        <taxon>Tumebacillus</taxon>
    </lineage>
</organism>
<dbReference type="SUPFAM" id="SSF52540">
    <property type="entry name" value="P-loop containing nucleoside triphosphate hydrolases"/>
    <property type="match status" value="1"/>
</dbReference>
<gene>
    <name evidence="10" type="ORF">CIG75_01045</name>
</gene>
<dbReference type="EMBL" id="CP022657">
    <property type="protein sequence ID" value="ASS73699.1"/>
    <property type="molecule type" value="Genomic_DNA"/>
</dbReference>
<dbReference type="InterPro" id="IPR003593">
    <property type="entry name" value="AAA+_ATPase"/>
</dbReference>
<evidence type="ECO:0000256" key="2">
    <source>
        <dbReference type="ARBA" id="ARBA00005417"/>
    </source>
</evidence>
<dbReference type="KEGG" id="tab:CIG75_01045"/>
<evidence type="ECO:0000256" key="3">
    <source>
        <dbReference type="ARBA" id="ARBA00022448"/>
    </source>
</evidence>
<dbReference type="InterPro" id="IPR027417">
    <property type="entry name" value="P-loop_NTPase"/>
</dbReference>
<dbReference type="OrthoDB" id="9784332at2"/>
<dbReference type="PANTHER" id="PTHR43553:SF24">
    <property type="entry name" value="ENERGY-COUPLING FACTOR TRANSPORTER ATP-BINDING PROTEIN ECFA1"/>
    <property type="match status" value="1"/>
</dbReference>
<dbReference type="GO" id="GO:0015087">
    <property type="term" value="F:cobalt ion transmembrane transporter activity"/>
    <property type="evidence" value="ECO:0007669"/>
    <property type="project" value="UniProtKB-ARBA"/>
</dbReference>
<proteinExistence type="inferred from homology"/>
<keyword evidence="6 10" id="KW-0067">ATP-binding</keyword>
<dbReference type="GO" id="GO:0043190">
    <property type="term" value="C:ATP-binding cassette (ABC) transporter complex"/>
    <property type="evidence" value="ECO:0007669"/>
    <property type="project" value="TreeGrafter"/>
</dbReference>
<dbReference type="Proteomes" id="UP000214688">
    <property type="component" value="Chromosome"/>
</dbReference>
<dbReference type="RefSeq" id="WP_094234959.1">
    <property type="nucleotide sequence ID" value="NZ_CP022657.1"/>
</dbReference>
<evidence type="ECO:0000256" key="4">
    <source>
        <dbReference type="ARBA" id="ARBA00022475"/>
    </source>
</evidence>
<feature type="domain" description="ABC transporter" evidence="9">
    <location>
        <begin position="5"/>
        <end position="241"/>
    </location>
</feature>
<dbReference type="PANTHER" id="PTHR43553">
    <property type="entry name" value="HEAVY METAL TRANSPORTER"/>
    <property type="match status" value="1"/>
</dbReference>
<evidence type="ECO:0000259" key="9">
    <source>
        <dbReference type="PROSITE" id="PS50893"/>
    </source>
</evidence>
<dbReference type="FunFam" id="3.40.50.300:FF:000224">
    <property type="entry name" value="Energy-coupling factor transporter ATP-binding protein EcfA"/>
    <property type="match status" value="1"/>
</dbReference>
<evidence type="ECO:0000313" key="10">
    <source>
        <dbReference type="EMBL" id="ASS73699.1"/>
    </source>
</evidence>
<evidence type="ECO:0000256" key="5">
    <source>
        <dbReference type="ARBA" id="ARBA00022741"/>
    </source>
</evidence>
<accession>A0A223CWK0</accession>
<evidence type="ECO:0000256" key="8">
    <source>
        <dbReference type="ARBA" id="ARBA00023136"/>
    </source>
</evidence>
<keyword evidence="11" id="KW-1185">Reference proteome</keyword>
<dbReference type="PROSITE" id="PS50893">
    <property type="entry name" value="ABC_TRANSPORTER_2"/>
    <property type="match status" value="1"/>
</dbReference>
<evidence type="ECO:0000256" key="1">
    <source>
        <dbReference type="ARBA" id="ARBA00004202"/>
    </source>
</evidence>
<dbReference type="SMART" id="SM00382">
    <property type="entry name" value="AAA"/>
    <property type="match status" value="1"/>
</dbReference>
<dbReference type="AlphaFoldDB" id="A0A223CWK0"/>
<dbReference type="GO" id="GO:0042626">
    <property type="term" value="F:ATPase-coupled transmembrane transporter activity"/>
    <property type="evidence" value="ECO:0007669"/>
    <property type="project" value="TreeGrafter"/>
</dbReference>
<dbReference type="GO" id="GO:0016887">
    <property type="term" value="F:ATP hydrolysis activity"/>
    <property type="evidence" value="ECO:0007669"/>
    <property type="project" value="InterPro"/>
</dbReference>
<dbReference type="InterPro" id="IPR015856">
    <property type="entry name" value="ABC_transpr_CbiO/EcfA_su"/>
</dbReference>
<dbReference type="InterPro" id="IPR017871">
    <property type="entry name" value="ABC_transporter-like_CS"/>
</dbReference>
<evidence type="ECO:0000256" key="6">
    <source>
        <dbReference type="ARBA" id="ARBA00022840"/>
    </source>
</evidence>
<dbReference type="PROSITE" id="PS00211">
    <property type="entry name" value="ABC_TRANSPORTER_1"/>
    <property type="match status" value="1"/>
</dbReference>
<sequence>MNSIFEVTSLTYSYPGASQPALNNLTLSIPQGKKTVLCGHNGSGKSTLFLQAIGINRPDAGVVSWKGEPLTYKHKALQKLRQNIGLVFQDPEQQLILNTPLEDISYGLRNAKLPEAQIEARTTSILNQLKLTELADQPLHQLSLGQKKRVALAGVLALEPELLLLDEPTAYLDRRSEQLLLEELERVHSQGVTTVMATHDMNLAYAYADWMLVLDHGRCVLAGPPAEVFQNEEQITALGLELPILYQLWQALPEARRHDIEPPRDVSSFKRLLQGQDTEKGTP</sequence>
<dbReference type="CDD" id="cd03225">
    <property type="entry name" value="ABC_cobalt_CbiO_domain1"/>
    <property type="match status" value="1"/>
</dbReference>
<dbReference type="GO" id="GO:0005524">
    <property type="term" value="F:ATP binding"/>
    <property type="evidence" value="ECO:0007669"/>
    <property type="project" value="UniProtKB-KW"/>
</dbReference>